<feature type="compositionally biased region" description="Basic and acidic residues" evidence="1">
    <location>
        <begin position="82"/>
        <end position="94"/>
    </location>
</feature>
<dbReference type="InParanoid" id="A0A218Z5Y2"/>
<accession>A0A218Z5Y2</accession>
<feature type="compositionally biased region" description="Polar residues" evidence="1">
    <location>
        <begin position="13"/>
        <end position="25"/>
    </location>
</feature>
<dbReference type="InterPro" id="IPR053029">
    <property type="entry name" value="RNA_pol_I-specific_init_factor"/>
</dbReference>
<dbReference type="EMBL" id="MZNU01000176">
    <property type="protein sequence ID" value="OWP03457.1"/>
    <property type="molecule type" value="Genomic_DNA"/>
</dbReference>
<dbReference type="GO" id="GO:0070860">
    <property type="term" value="C:RNA polymerase I core factor complex"/>
    <property type="evidence" value="ECO:0007669"/>
    <property type="project" value="TreeGrafter"/>
</dbReference>
<reference evidence="3 4" key="1">
    <citation type="submission" date="2017-04" db="EMBL/GenBank/DDBJ databases">
        <title>Draft genome sequence of Marssonina coronaria NL1: causal agent of apple blotch.</title>
        <authorList>
            <person name="Cheng Q."/>
        </authorList>
    </citation>
    <scope>NUCLEOTIDE SEQUENCE [LARGE SCALE GENOMIC DNA]</scope>
    <source>
        <strain evidence="3 4">NL1</strain>
    </source>
</reference>
<gene>
    <name evidence="3" type="ORF">B2J93_7475</name>
</gene>
<evidence type="ECO:0000313" key="3">
    <source>
        <dbReference type="EMBL" id="OWP03457.1"/>
    </source>
</evidence>
<sequence length="493" mass="56059">MANRFLEGRAHQNRTASPNPVQPEQNGRPDRSGAHNLKVKIGRKPSITAVATAFHHAPHPGSYIRQAPAAHVSAPDFANDTGRLHRDGDTFDTRENYQNRRQNEPYDLPSNGMQNNVGLWNAGVHKAALDDTTVGSEFDHTKSEVVPEPEQLDDDIDLLVDEDRGFVNEDRRTRIEYPGKQGVPAHSLNHKQTMYNPPAKGINAEPVISKPHPAPGITGRFTANKQTRQIEDLQLRNSHGKPLAGHNDHGTKKRPRSGDAAHGSKTLTTKPQFSSEEDEVDDLESPGDDLVFPQDDFAGKHSVQISSDRTERQDPVRSRKSRTFPQSQPTSSQKQQFPDQQEEDVREIDDRRLPYYDDEELKAMTYKALKEEGFEAIPIFPEFVYPAEISGPNVTLEERLEYYVKRNQDEQGHFFENLSNDDWEKAGDWFIERFTDFMTGLKKKRQAKRAVAADYEAEIKRRERIVRAHTNKYDKEFSNMAGIGQHILRNKTL</sequence>
<comment type="caution">
    <text evidence="3">The sequence shown here is derived from an EMBL/GenBank/DDBJ whole genome shotgun (WGS) entry which is preliminary data.</text>
</comment>
<dbReference type="PANTHER" id="PTHR28244:SF1">
    <property type="entry name" value="RNA POLYMERASE I-SPECIFIC TRANSCRIPTION INITIATION FACTOR RRN11"/>
    <property type="match status" value="1"/>
</dbReference>
<dbReference type="GO" id="GO:0001164">
    <property type="term" value="F:RNA polymerase I core promoter sequence-specific DNA binding"/>
    <property type="evidence" value="ECO:0007669"/>
    <property type="project" value="TreeGrafter"/>
</dbReference>
<feature type="region of interest" description="Disordered" evidence="1">
    <location>
        <begin position="236"/>
        <end position="353"/>
    </location>
</feature>
<feature type="compositionally biased region" description="Basic and acidic residues" evidence="1">
    <location>
        <begin position="1"/>
        <end position="10"/>
    </location>
</feature>
<feature type="compositionally biased region" description="Basic and acidic residues" evidence="1">
    <location>
        <begin position="308"/>
        <end position="317"/>
    </location>
</feature>
<proteinExistence type="predicted"/>
<feature type="region of interest" description="Disordered" evidence="1">
    <location>
        <begin position="74"/>
        <end position="94"/>
    </location>
</feature>
<feature type="region of interest" description="Disordered" evidence="1">
    <location>
        <begin position="1"/>
        <end position="38"/>
    </location>
</feature>
<dbReference type="InterPro" id="IPR029178">
    <property type="entry name" value="Ecm11_C"/>
</dbReference>
<keyword evidence="4" id="KW-1185">Reference proteome</keyword>
<evidence type="ECO:0000313" key="4">
    <source>
        <dbReference type="Proteomes" id="UP000242519"/>
    </source>
</evidence>
<dbReference type="Proteomes" id="UP000242519">
    <property type="component" value="Unassembled WGS sequence"/>
</dbReference>
<organism evidence="3 4">
    <name type="scientific">Diplocarpon coronariae</name>
    <dbReference type="NCBI Taxonomy" id="2795749"/>
    <lineage>
        <taxon>Eukaryota</taxon>
        <taxon>Fungi</taxon>
        <taxon>Dikarya</taxon>
        <taxon>Ascomycota</taxon>
        <taxon>Pezizomycotina</taxon>
        <taxon>Leotiomycetes</taxon>
        <taxon>Helotiales</taxon>
        <taxon>Drepanopezizaceae</taxon>
        <taxon>Diplocarpon</taxon>
    </lineage>
</organism>
<evidence type="ECO:0000259" key="2">
    <source>
        <dbReference type="Pfam" id="PF15463"/>
    </source>
</evidence>
<evidence type="ECO:0000256" key="1">
    <source>
        <dbReference type="SAM" id="MobiDB-lite"/>
    </source>
</evidence>
<feature type="compositionally biased region" description="Acidic residues" evidence="1">
    <location>
        <begin position="275"/>
        <end position="287"/>
    </location>
</feature>
<protein>
    <recommendedName>
        <fullName evidence="2">Extracellular mutant protein 11 C-terminal domain-containing protein</fullName>
    </recommendedName>
</protein>
<dbReference type="OrthoDB" id="5346740at2759"/>
<dbReference type="AlphaFoldDB" id="A0A218Z5Y2"/>
<dbReference type="GO" id="GO:0017025">
    <property type="term" value="F:TBP-class protein binding"/>
    <property type="evidence" value="ECO:0007669"/>
    <property type="project" value="TreeGrafter"/>
</dbReference>
<name>A0A218Z5Y2_9HELO</name>
<dbReference type="GO" id="GO:0042790">
    <property type="term" value="P:nucleolar large rRNA transcription by RNA polymerase I"/>
    <property type="evidence" value="ECO:0007669"/>
    <property type="project" value="TreeGrafter"/>
</dbReference>
<feature type="compositionally biased region" description="Low complexity" evidence="1">
    <location>
        <begin position="323"/>
        <end position="338"/>
    </location>
</feature>
<feature type="domain" description="Extracellular mutant protein 11 C-terminal" evidence="2">
    <location>
        <begin position="356"/>
        <end position="488"/>
    </location>
</feature>
<dbReference type="STRING" id="503106.A0A218Z5Y2"/>
<dbReference type="Pfam" id="PF15463">
    <property type="entry name" value="ECM11"/>
    <property type="match status" value="1"/>
</dbReference>
<dbReference type="PANTHER" id="PTHR28244">
    <property type="entry name" value="RNA POLYMERASE I-SPECIFIC TRANSCRIPTION INITIATION FACTOR RRN11"/>
    <property type="match status" value="1"/>
</dbReference>